<accession>H1W513</accession>
<protein>
    <submittedName>
        <fullName evidence="1">Uncharacterized protein</fullName>
    </submittedName>
</protein>
<evidence type="ECO:0000313" key="1">
    <source>
        <dbReference type="EMBL" id="CCF47577.1"/>
    </source>
</evidence>
<dbReference type="Proteomes" id="UP000007174">
    <property type="component" value="Unassembled WGS sequence"/>
</dbReference>
<reference evidence="2" key="1">
    <citation type="journal article" date="2012" name="Nat. Genet.">
        <title>Lifestyle transitions in plant pathogenic Colletotrichum fungi deciphered by genome and transcriptome analyses.</title>
        <authorList>
            <person name="O'Connell R.J."/>
            <person name="Thon M.R."/>
            <person name="Hacquard S."/>
            <person name="Amyotte S.G."/>
            <person name="Kleemann J."/>
            <person name="Torres M.F."/>
            <person name="Damm U."/>
            <person name="Buiate E.A."/>
            <person name="Epstein L."/>
            <person name="Alkan N."/>
            <person name="Altmueller J."/>
            <person name="Alvarado-Balderrama L."/>
            <person name="Bauser C.A."/>
            <person name="Becker C."/>
            <person name="Birren B.W."/>
            <person name="Chen Z."/>
            <person name="Choi J."/>
            <person name="Crouch J.A."/>
            <person name="Duvick J.P."/>
            <person name="Farman M.A."/>
            <person name="Gan P."/>
            <person name="Heiman D."/>
            <person name="Henrissat B."/>
            <person name="Howard R.J."/>
            <person name="Kabbage M."/>
            <person name="Koch C."/>
            <person name="Kracher B."/>
            <person name="Kubo Y."/>
            <person name="Law A.D."/>
            <person name="Lebrun M.-H."/>
            <person name="Lee Y.-H."/>
            <person name="Miyara I."/>
            <person name="Moore N."/>
            <person name="Neumann U."/>
            <person name="Nordstroem K."/>
            <person name="Panaccione D.G."/>
            <person name="Panstruga R."/>
            <person name="Place M."/>
            <person name="Proctor R.H."/>
            <person name="Prusky D."/>
            <person name="Rech G."/>
            <person name="Reinhardt R."/>
            <person name="Rollins J.A."/>
            <person name="Rounsley S."/>
            <person name="Schardl C.L."/>
            <person name="Schwartz D.C."/>
            <person name="Shenoy N."/>
            <person name="Shirasu K."/>
            <person name="Sikhakolli U.R."/>
            <person name="Stueber K."/>
            <person name="Sukno S.A."/>
            <person name="Sweigard J.A."/>
            <person name="Takano Y."/>
            <person name="Takahara H."/>
            <person name="Trail F."/>
            <person name="van der Does H.C."/>
            <person name="Voll L.M."/>
            <person name="Will I."/>
            <person name="Young S."/>
            <person name="Zeng Q."/>
            <person name="Zhang J."/>
            <person name="Zhou S."/>
            <person name="Dickman M.B."/>
            <person name="Schulze-Lefert P."/>
            <person name="Ver Loren van Themaat E."/>
            <person name="Ma L.-J."/>
            <person name="Vaillancourt L.J."/>
        </authorList>
    </citation>
    <scope>NUCLEOTIDE SEQUENCE [LARGE SCALE GENOMIC DNA]</scope>
    <source>
        <strain evidence="2">IMI 349063</strain>
    </source>
</reference>
<dbReference type="AlphaFoldDB" id="H1W513"/>
<dbReference type="HOGENOM" id="CLU_1558961_0_0_1"/>
<feature type="non-terminal residue" evidence="1">
    <location>
        <position position="172"/>
    </location>
</feature>
<sequence>MASDRSRHPRHAAVPHSLAFLQTLQALQTNSLLPLIFVTCSSHNPCFLGPCFLSRNHSNPTRTVRTSSRRKKSLPVSLLLRLPANPSRNIPANFTSRLSSSRAPMCPCVVVLAARMDGMQQPTTRHTFQPAVLARLIGTLYNPPRQKLRSQHLNPRKKEIVSVQTVVILDAA</sequence>
<organism evidence="1 2">
    <name type="scientific">Colletotrichum higginsianum (strain IMI 349063)</name>
    <name type="common">Crucifer anthracnose fungus</name>
    <dbReference type="NCBI Taxonomy" id="759273"/>
    <lineage>
        <taxon>Eukaryota</taxon>
        <taxon>Fungi</taxon>
        <taxon>Dikarya</taxon>
        <taxon>Ascomycota</taxon>
        <taxon>Pezizomycotina</taxon>
        <taxon>Sordariomycetes</taxon>
        <taxon>Hypocreomycetidae</taxon>
        <taxon>Glomerellales</taxon>
        <taxon>Glomerellaceae</taxon>
        <taxon>Colletotrichum</taxon>
        <taxon>Colletotrichum destructivum species complex</taxon>
    </lineage>
</organism>
<evidence type="ECO:0000313" key="2">
    <source>
        <dbReference type="Proteomes" id="UP000007174"/>
    </source>
</evidence>
<gene>
    <name evidence="1" type="ORF">CH063_04199</name>
</gene>
<proteinExistence type="predicted"/>
<dbReference type="EMBL" id="CACQ02009889">
    <property type="protein sequence ID" value="CCF47577.1"/>
    <property type="molecule type" value="Genomic_DNA"/>
</dbReference>
<name>H1W513_COLHI</name>